<gene>
    <name evidence="1" type="ORF">B1R32_10124</name>
</gene>
<keyword evidence="2" id="KW-1185">Reference proteome</keyword>
<proteinExistence type="predicted"/>
<accession>A0A2S8SWW0</accession>
<comment type="caution">
    <text evidence="1">The sequence shown here is derived from an EMBL/GenBank/DDBJ whole genome shotgun (WGS) entry which is preliminary data.</text>
</comment>
<evidence type="ECO:0000313" key="2">
    <source>
        <dbReference type="Proteomes" id="UP000237684"/>
    </source>
</evidence>
<reference evidence="1 2" key="1">
    <citation type="journal article" date="2018" name="Syst. Appl. Microbiol.">
        <title>Abditibacterium utsteinense sp. nov., the first cultivated member of candidate phylum FBP, isolated from ice-free Antarctic soil samples.</title>
        <authorList>
            <person name="Tahon G."/>
            <person name="Tytgat B."/>
            <person name="Lebbe L."/>
            <person name="Carlier A."/>
            <person name="Willems A."/>
        </authorList>
    </citation>
    <scope>NUCLEOTIDE SEQUENCE [LARGE SCALE GENOMIC DNA]</scope>
    <source>
        <strain evidence="1 2">LMG 29911</strain>
    </source>
</reference>
<sequence>MPLLFCVNSSASGAAKTEFFGFIFELIKGFDAGGNTLGAQS</sequence>
<dbReference type="Proteomes" id="UP000237684">
    <property type="component" value="Unassembled WGS sequence"/>
</dbReference>
<evidence type="ECO:0000313" key="1">
    <source>
        <dbReference type="EMBL" id="PQV65286.1"/>
    </source>
</evidence>
<protein>
    <submittedName>
        <fullName evidence="1">Uncharacterized protein</fullName>
    </submittedName>
</protein>
<dbReference type="RefSeq" id="WP_274519809.1">
    <property type="nucleotide sequence ID" value="NZ_NIGF01000001.1"/>
</dbReference>
<dbReference type="InParanoid" id="A0A2S8SWW0"/>
<dbReference type="EMBL" id="NIGF01000001">
    <property type="protein sequence ID" value="PQV65286.1"/>
    <property type="molecule type" value="Genomic_DNA"/>
</dbReference>
<name>A0A2S8SWW0_9BACT</name>
<organism evidence="1 2">
    <name type="scientific">Abditibacterium utsteinense</name>
    <dbReference type="NCBI Taxonomy" id="1960156"/>
    <lineage>
        <taxon>Bacteria</taxon>
        <taxon>Pseudomonadati</taxon>
        <taxon>Abditibacteriota</taxon>
        <taxon>Abditibacteriia</taxon>
        <taxon>Abditibacteriales</taxon>
        <taxon>Abditibacteriaceae</taxon>
        <taxon>Abditibacterium</taxon>
    </lineage>
</organism>
<dbReference type="AlphaFoldDB" id="A0A2S8SWW0"/>